<feature type="zinc finger region" description="C3H1-type" evidence="1">
    <location>
        <begin position="371"/>
        <end position="399"/>
    </location>
</feature>
<keyword evidence="1" id="KW-0863">Zinc-finger</keyword>
<dbReference type="AlphaFoldDB" id="A0A9P3FZG6"/>
<dbReference type="PANTHER" id="PTHR37543">
    <property type="entry name" value="CCCH ZINC FINGER DNA BINDING PROTEIN (AFU_ORTHOLOGUE AFUA_5G12760)"/>
    <property type="match status" value="1"/>
</dbReference>
<sequence>MDDLEDGSATTEYDQWERLLNEQTGLFRRTTTRNKELAAKVEELEREVSVWKIAHKAVEDEKNNLNKAVSKLERNIGSLKEDNPLILCLIDGDGNIFSPLLIREGLAGGRHAAKLLTQGLTEHMASLDLSLGRPSGRGEIWLTIYCNKKGLTETLIANEICTAEQFDQFIMGFNQAAPLFSFVDAGVGKEAADSKIKECLRVFTRFPQTSRVFFGGAHDNGYTSTLNYLANEGLHHKLTILRGYRDFAPEVKSLNLPFLDIHGLFMTEKIPTNNFKKQPNMQSNHINPVQPLDFDKFKTKTSPALQSQDIPGSPGKKTEKGRRPTPGLPLHKHRPPPCNFFYLANCKHGDKCRYAHDYIVTPEHIAELRKNAKKWPCPELNRNHPCLMGNDCPMAHHCPHGPKCIYAKTGKCKFSKFMHGAPKASPNDTTEASTAARSPSPASTTNPYADTPLSPSDSAYDDVPVAPFGAPPGLPKPPAMAKSRSRSP</sequence>
<dbReference type="EMBL" id="BPQB01000003">
    <property type="protein sequence ID" value="GJE86088.1"/>
    <property type="molecule type" value="Genomic_DNA"/>
</dbReference>
<dbReference type="PROSITE" id="PS50103">
    <property type="entry name" value="ZF_C3H1"/>
    <property type="match status" value="2"/>
</dbReference>
<organism evidence="5 6">
    <name type="scientific">Phanerochaete sordida</name>
    <dbReference type="NCBI Taxonomy" id="48140"/>
    <lineage>
        <taxon>Eukaryota</taxon>
        <taxon>Fungi</taxon>
        <taxon>Dikarya</taxon>
        <taxon>Basidiomycota</taxon>
        <taxon>Agaricomycotina</taxon>
        <taxon>Agaricomycetes</taxon>
        <taxon>Polyporales</taxon>
        <taxon>Phanerochaetaceae</taxon>
        <taxon>Phanerochaete</taxon>
    </lineage>
</organism>
<feature type="domain" description="C3H1-type" evidence="4">
    <location>
        <begin position="332"/>
        <end position="359"/>
    </location>
</feature>
<accession>A0A9P3FZG6</accession>
<dbReference type="Pfam" id="PF25540">
    <property type="entry name" value="DUF7923"/>
    <property type="match status" value="1"/>
</dbReference>
<keyword evidence="2" id="KW-0175">Coiled coil</keyword>
<gene>
    <name evidence="5" type="ORF">PsYK624_021680</name>
</gene>
<dbReference type="OrthoDB" id="2270193at2759"/>
<feature type="zinc finger region" description="C3H1-type" evidence="1">
    <location>
        <begin position="332"/>
        <end position="359"/>
    </location>
</feature>
<evidence type="ECO:0000256" key="3">
    <source>
        <dbReference type="SAM" id="MobiDB-lite"/>
    </source>
</evidence>
<dbReference type="Pfam" id="PF00642">
    <property type="entry name" value="zf-CCCH"/>
    <property type="match status" value="1"/>
</dbReference>
<proteinExistence type="predicted"/>
<feature type="compositionally biased region" description="Pro residues" evidence="3">
    <location>
        <begin position="469"/>
        <end position="478"/>
    </location>
</feature>
<dbReference type="PANTHER" id="PTHR37543:SF1">
    <property type="entry name" value="CCCH ZINC FINGER DNA BINDING PROTEIN (AFU_ORTHOLOGUE AFUA_5G12760)"/>
    <property type="match status" value="1"/>
</dbReference>
<evidence type="ECO:0000313" key="5">
    <source>
        <dbReference type="EMBL" id="GJE86088.1"/>
    </source>
</evidence>
<keyword evidence="1" id="KW-0862">Zinc</keyword>
<name>A0A9P3FZG6_9APHY</name>
<feature type="coiled-coil region" evidence="2">
    <location>
        <begin position="27"/>
        <end position="82"/>
    </location>
</feature>
<evidence type="ECO:0000259" key="4">
    <source>
        <dbReference type="PROSITE" id="PS50103"/>
    </source>
</evidence>
<feature type="domain" description="C3H1-type" evidence="4">
    <location>
        <begin position="371"/>
        <end position="399"/>
    </location>
</feature>
<dbReference type="InterPro" id="IPR057683">
    <property type="entry name" value="DUF7923"/>
</dbReference>
<feature type="compositionally biased region" description="Polar residues" evidence="3">
    <location>
        <begin position="300"/>
        <end position="310"/>
    </location>
</feature>
<feature type="compositionally biased region" description="Low complexity" evidence="3">
    <location>
        <begin position="429"/>
        <end position="445"/>
    </location>
</feature>
<protein>
    <submittedName>
        <fullName evidence="5">CCCH-type zinc finger protein</fullName>
    </submittedName>
</protein>
<keyword evidence="6" id="KW-1185">Reference proteome</keyword>
<feature type="region of interest" description="Disordered" evidence="3">
    <location>
        <begin position="420"/>
        <end position="488"/>
    </location>
</feature>
<keyword evidence="1" id="KW-0479">Metal-binding</keyword>
<evidence type="ECO:0000256" key="1">
    <source>
        <dbReference type="PROSITE-ProRule" id="PRU00723"/>
    </source>
</evidence>
<dbReference type="Proteomes" id="UP000703269">
    <property type="component" value="Unassembled WGS sequence"/>
</dbReference>
<feature type="region of interest" description="Disordered" evidence="3">
    <location>
        <begin position="300"/>
        <end position="332"/>
    </location>
</feature>
<reference evidence="5 6" key="1">
    <citation type="submission" date="2021-08" db="EMBL/GenBank/DDBJ databases">
        <title>Draft Genome Sequence of Phanerochaete sordida strain YK-624.</title>
        <authorList>
            <person name="Mori T."/>
            <person name="Dohra H."/>
            <person name="Suzuki T."/>
            <person name="Kawagishi H."/>
            <person name="Hirai H."/>
        </authorList>
    </citation>
    <scope>NUCLEOTIDE SEQUENCE [LARGE SCALE GENOMIC DNA]</scope>
    <source>
        <strain evidence="5 6">YK-624</strain>
    </source>
</reference>
<dbReference type="GO" id="GO:0008270">
    <property type="term" value="F:zinc ion binding"/>
    <property type="evidence" value="ECO:0007669"/>
    <property type="project" value="UniProtKB-KW"/>
</dbReference>
<evidence type="ECO:0000256" key="2">
    <source>
        <dbReference type="SAM" id="Coils"/>
    </source>
</evidence>
<dbReference type="InterPro" id="IPR000571">
    <property type="entry name" value="Znf_CCCH"/>
</dbReference>
<dbReference type="Gene3D" id="4.10.1000.10">
    <property type="entry name" value="Zinc finger, CCCH-type"/>
    <property type="match status" value="1"/>
</dbReference>
<comment type="caution">
    <text evidence="5">The sequence shown here is derived from an EMBL/GenBank/DDBJ whole genome shotgun (WGS) entry which is preliminary data.</text>
</comment>
<evidence type="ECO:0000313" key="6">
    <source>
        <dbReference type="Proteomes" id="UP000703269"/>
    </source>
</evidence>